<sequence length="152" mass="17383">MCLLMAFFSSGGPSNLFRALRCDLAICTRPIYNKCPLRFCIQPAPSCRSRNSFIRGIKGSRMLNLLVIHYISVSNVWIPYRHCSTVVVGLPTFWKSWSDFPSSRFLFHCITALQYDSERAWKEFCFSRGYPEWEDPLNASLPSVQAAQSNKG</sequence>
<reference evidence="1" key="1">
    <citation type="submission" date="2020-11" db="EMBL/GenBank/DDBJ databases">
        <authorList>
            <consortium name="DOE Joint Genome Institute"/>
            <person name="Ahrendt S."/>
            <person name="Riley R."/>
            <person name="Andreopoulos W."/>
            <person name="Labutti K."/>
            <person name="Pangilinan J."/>
            <person name="Ruiz-Duenas F.J."/>
            <person name="Barrasa J.M."/>
            <person name="Sanchez-Garcia M."/>
            <person name="Camarero S."/>
            <person name="Miyauchi S."/>
            <person name="Serrano A."/>
            <person name="Linde D."/>
            <person name="Babiker R."/>
            <person name="Drula E."/>
            <person name="Ayuso-Fernandez I."/>
            <person name="Pacheco R."/>
            <person name="Padilla G."/>
            <person name="Ferreira P."/>
            <person name="Barriuso J."/>
            <person name="Kellner H."/>
            <person name="Castanera R."/>
            <person name="Alfaro M."/>
            <person name="Ramirez L."/>
            <person name="Pisabarro A.G."/>
            <person name="Kuo A."/>
            <person name="Tritt A."/>
            <person name="Lipzen A."/>
            <person name="He G."/>
            <person name="Yan M."/>
            <person name="Ng V."/>
            <person name="Cullen D."/>
            <person name="Martin F."/>
            <person name="Rosso M.-N."/>
            <person name="Henrissat B."/>
            <person name="Hibbett D."/>
            <person name="Martinez A.T."/>
            <person name="Grigoriev I.V."/>
        </authorList>
    </citation>
    <scope>NUCLEOTIDE SEQUENCE</scope>
    <source>
        <strain evidence="1">AH 40177</strain>
    </source>
</reference>
<name>A0A9P5PQX5_9AGAR</name>
<proteinExistence type="predicted"/>
<organism evidence="1 2">
    <name type="scientific">Rhodocollybia butyracea</name>
    <dbReference type="NCBI Taxonomy" id="206335"/>
    <lineage>
        <taxon>Eukaryota</taxon>
        <taxon>Fungi</taxon>
        <taxon>Dikarya</taxon>
        <taxon>Basidiomycota</taxon>
        <taxon>Agaricomycotina</taxon>
        <taxon>Agaricomycetes</taxon>
        <taxon>Agaricomycetidae</taxon>
        <taxon>Agaricales</taxon>
        <taxon>Marasmiineae</taxon>
        <taxon>Omphalotaceae</taxon>
        <taxon>Rhodocollybia</taxon>
    </lineage>
</organism>
<evidence type="ECO:0000313" key="2">
    <source>
        <dbReference type="Proteomes" id="UP000772434"/>
    </source>
</evidence>
<comment type="caution">
    <text evidence="1">The sequence shown here is derived from an EMBL/GenBank/DDBJ whole genome shotgun (WGS) entry which is preliminary data.</text>
</comment>
<protein>
    <submittedName>
        <fullName evidence="1">Uncharacterized protein</fullName>
    </submittedName>
</protein>
<dbReference type="EMBL" id="JADNRY010000067">
    <property type="protein sequence ID" value="KAF9067828.1"/>
    <property type="molecule type" value="Genomic_DNA"/>
</dbReference>
<accession>A0A9P5PQX5</accession>
<dbReference type="Proteomes" id="UP000772434">
    <property type="component" value="Unassembled WGS sequence"/>
</dbReference>
<evidence type="ECO:0000313" key="1">
    <source>
        <dbReference type="EMBL" id="KAF9067828.1"/>
    </source>
</evidence>
<dbReference type="AlphaFoldDB" id="A0A9P5PQX5"/>
<keyword evidence="2" id="KW-1185">Reference proteome</keyword>
<gene>
    <name evidence="1" type="ORF">BDP27DRAFT_1328116</name>
</gene>